<dbReference type="InterPro" id="IPR056290">
    <property type="entry name" value="CEPT76/DRC7_peptidase-like_dom"/>
</dbReference>
<feature type="domain" description="Centrosomal protein of 76 kDa C-terminal" evidence="8">
    <location>
        <begin position="501"/>
        <end position="637"/>
    </location>
</feature>
<sequence>MDVQNRIRDILSQTIQQDYLGQNGDVSEQDILQKLRQQGVVDDLLQQIQFSGGQQASGGRPATHFVDREDKLTQPPGRKVNIDPTRRYLYFQIKGGKAFLEHIDESDPMPGQVTSFFTFHIHFRGQRFKSRPIPCACDPEIDEGFLLELHKDGSGEAGKMADATTMLSICDPVHVVLIKTEISGETTLVSSNFFEWRPVLVSNGARMTMLLELKGTGNENKVSAGVIDISLEIFPKPNKTFTQDILTAQLSLEKSRQSERERLFLVYAKQWWKEYLQIRPAHQDRLVKIFAQDENCINRPVCSYVRPLRGGRLLDSPRHAARFVNLLHHERVQALGGGSKPEQWTTMHAFLCRNRGDCEDHAVLLCSLLMGFGLDAYVCVGTKAKGAVHTWVVTVSLDGTVTFWESLNGHRYIHQPINPDAPPLDKQHRPKYPYKTVGCVFNHQSFYANNQPTDFVEVCQFDLQNEAHWKSMSQDALLSVCGVGASPLWPSLPPLCSSTLDPALASNDLEQQLRVLVYEHRRDLGLTTVWDDQLSYLLTPALAAYEMERVTGITAGNEEWQDSIKQDVLDGHTFKGFPIQFTHRNARRGFATCLKSSRCEEIINCRGDHVRLGVRVKVFSYPESACATWIMFACKYKSIL</sequence>
<dbReference type="Pfam" id="PF15627">
    <property type="entry name" value="CEP76-C2"/>
    <property type="match status" value="1"/>
</dbReference>
<dbReference type="InterPro" id="IPR028926">
    <property type="entry name" value="CEP76-C2"/>
</dbReference>
<dbReference type="Pfam" id="PF24654">
    <property type="entry name" value="CEP76_N"/>
    <property type="match status" value="1"/>
</dbReference>
<dbReference type="SUPFAM" id="SSF54001">
    <property type="entry name" value="Cysteine proteinases"/>
    <property type="match status" value="1"/>
</dbReference>
<dbReference type="PANTHER" id="PTHR46436">
    <property type="entry name" value="CENTROSOMAL PROTEIN OF 76 KDA"/>
    <property type="match status" value="1"/>
</dbReference>
<evidence type="ECO:0000259" key="8">
    <source>
        <dbReference type="Pfam" id="PF24652"/>
    </source>
</evidence>
<comment type="subcellular location">
    <subcellularLocation>
        <location evidence="1">Cytoplasm</location>
        <location evidence="1">Cytoskeleton</location>
        <location evidence="1">Microtubule organizing center</location>
        <location evidence="1">Centrosome</location>
        <location evidence="1">Centriole</location>
    </subcellularLocation>
</comment>
<dbReference type="GO" id="GO:0046599">
    <property type="term" value="P:regulation of centriole replication"/>
    <property type="evidence" value="ECO:0007669"/>
    <property type="project" value="TreeGrafter"/>
</dbReference>
<comment type="similarity">
    <text evidence="2">Belongs to the CEP76 family.</text>
</comment>
<dbReference type="InterPro" id="IPR038765">
    <property type="entry name" value="Papain-like_cys_pep_sf"/>
</dbReference>
<keyword evidence="5" id="KW-0206">Cytoskeleton</keyword>
<comment type="caution">
    <text evidence="11">The sequence shown here is derived from an EMBL/GenBank/DDBJ whole genome shotgun (WGS) entry which is preliminary data.</text>
</comment>
<evidence type="ECO:0000259" key="7">
    <source>
        <dbReference type="Pfam" id="PF15627"/>
    </source>
</evidence>
<feature type="domain" description="CEP76/DRC7 peptidase-like" evidence="10">
    <location>
        <begin position="342"/>
        <end position="472"/>
    </location>
</feature>
<comment type="function">
    <text evidence="6">Centrosomal protein involved in regulation of centriole duplication. Required to limit centriole duplication to once per cell cycle by preventing centriole reduplication.</text>
</comment>
<dbReference type="Gene3D" id="3.10.620.30">
    <property type="match status" value="1"/>
</dbReference>
<accession>A0AA88XJD7</accession>
<reference evidence="11" key="1">
    <citation type="submission" date="2019-08" db="EMBL/GenBank/DDBJ databases">
        <title>The improved chromosome-level genome for the pearl oyster Pinctada fucata martensii using PacBio sequencing and Hi-C.</title>
        <authorList>
            <person name="Zheng Z."/>
        </authorList>
    </citation>
    <scope>NUCLEOTIDE SEQUENCE</scope>
    <source>
        <strain evidence="11">ZZ-2019</strain>
        <tissue evidence="11">Adductor muscle</tissue>
    </source>
</reference>
<dbReference type="AlphaFoldDB" id="A0AA88XJD7"/>
<dbReference type="Pfam" id="PF24652">
    <property type="entry name" value="CEP76_C"/>
    <property type="match status" value="1"/>
</dbReference>
<dbReference type="GO" id="GO:0005814">
    <property type="term" value="C:centriole"/>
    <property type="evidence" value="ECO:0007669"/>
    <property type="project" value="UniProtKB-SubCell"/>
</dbReference>
<proteinExistence type="inferred from homology"/>
<dbReference type="Proteomes" id="UP001186944">
    <property type="component" value="Unassembled WGS sequence"/>
</dbReference>
<dbReference type="InterPro" id="IPR056288">
    <property type="entry name" value="CEP76_C"/>
</dbReference>
<dbReference type="EMBL" id="VSWD01000012">
    <property type="protein sequence ID" value="KAK3086421.1"/>
    <property type="molecule type" value="Genomic_DNA"/>
</dbReference>
<dbReference type="Pfam" id="PF24656">
    <property type="entry name" value="CEPT76_peptidase"/>
    <property type="match status" value="1"/>
</dbReference>
<protein>
    <recommendedName>
        <fullName evidence="3">Centrosomal protein of 76 kDa</fullName>
    </recommendedName>
</protein>
<keyword evidence="4" id="KW-0963">Cytoplasm</keyword>
<name>A0AA88XJD7_PINIB</name>
<organism evidence="11 12">
    <name type="scientific">Pinctada imbricata</name>
    <name type="common">Atlantic pearl-oyster</name>
    <name type="synonym">Pinctada martensii</name>
    <dbReference type="NCBI Taxonomy" id="66713"/>
    <lineage>
        <taxon>Eukaryota</taxon>
        <taxon>Metazoa</taxon>
        <taxon>Spiralia</taxon>
        <taxon>Lophotrochozoa</taxon>
        <taxon>Mollusca</taxon>
        <taxon>Bivalvia</taxon>
        <taxon>Autobranchia</taxon>
        <taxon>Pteriomorphia</taxon>
        <taxon>Pterioida</taxon>
        <taxon>Pterioidea</taxon>
        <taxon>Pteriidae</taxon>
        <taxon>Pinctada</taxon>
    </lineage>
</organism>
<evidence type="ECO:0000256" key="2">
    <source>
        <dbReference type="ARBA" id="ARBA00005400"/>
    </source>
</evidence>
<evidence type="ECO:0000313" key="12">
    <source>
        <dbReference type="Proteomes" id="UP001186944"/>
    </source>
</evidence>
<evidence type="ECO:0000256" key="4">
    <source>
        <dbReference type="ARBA" id="ARBA00022490"/>
    </source>
</evidence>
<keyword evidence="12" id="KW-1185">Reference proteome</keyword>
<feature type="domain" description="CEP76 C2" evidence="7">
    <location>
        <begin position="81"/>
        <end position="238"/>
    </location>
</feature>
<evidence type="ECO:0000256" key="6">
    <source>
        <dbReference type="ARBA" id="ARBA00024729"/>
    </source>
</evidence>
<evidence type="ECO:0000259" key="10">
    <source>
        <dbReference type="Pfam" id="PF24656"/>
    </source>
</evidence>
<evidence type="ECO:0000313" key="11">
    <source>
        <dbReference type="EMBL" id="KAK3086421.1"/>
    </source>
</evidence>
<evidence type="ECO:0000259" key="9">
    <source>
        <dbReference type="Pfam" id="PF24654"/>
    </source>
</evidence>
<dbReference type="PANTHER" id="PTHR46436:SF1">
    <property type="entry name" value="CENTROSOMAL PROTEIN OF 76 KDA"/>
    <property type="match status" value="1"/>
</dbReference>
<dbReference type="InterPro" id="IPR052299">
    <property type="entry name" value="CEP76"/>
</dbReference>
<evidence type="ECO:0000256" key="5">
    <source>
        <dbReference type="ARBA" id="ARBA00023212"/>
    </source>
</evidence>
<gene>
    <name evidence="11" type="ORF">FSP39_018251</name>
</gene>
<feature type="domain" description="CEP76 N-terminal" evidence="9">
    <location>
        <begin position="1"/>
        <end position="48"/>
    </location>
</feature>
<dbReference type="InterPro" id="IPR056289">
    <property type="entry name" value="CEP76_N"/>
</dbReference>
<evidence type="ECO:0000256" key="1">
    <source>
        <dbReference type="ARBA" id="ARBA00004114"/>
    </source>
</evidence>
<evidence type="ECO:0000256" key="3">
    <source>
        <dbReference type="ARBA" id="ARBA00015706"/>
    </source>
</evidence>